<protein>
    <submittedName>
        <fullName evidence="2">Uncharacterized protein</fullName>
    </submittedName>
</protein>
<feature type="signal peptide" evidence="1">
    <location>
        <begin position="1"/>
        <end position="21"/>
    </location>
</feature>
<gene>
    <name evidence="2" type="ORF">BT96DRAFT_440047</name>
</gene>
<evidence type="ECO:0000313" key="2">
    <source>
        <dbReference type="EMBL" id="KAE9404130.1"/>
    </source>
</evidence>
<evidence type="ECO:0000313" key="3">
    <source>
        <dbReference type="Proteomes" id="UP000799118"/>
    </source>
</evidence>
<sequence>MIFSVLRACCFLGILCLFIEASPVNSKLHTDCHIAHANASPDSTSKIDGAHVVHSEASCSSTASTLIDDPLQPTSEEIIIGYRYVEFEKAKEYNATKTLTAILASARSIGEGAYLSPKIGDFPGIFTPPWEVSMIFGLAFLSTL</sequence>
<keyword evidence="1" id="KW-0732">Signal</keyword>
<organism evidence="2 3">
    <name type="scientific">Gymnopus androsaceus JB14</name>
    <dbReference type="NCBI Taxonomy" id="1447944"/>
    <lineage>
        <taxon>Eukaryota</taxon>
        <taxon>Fungi</taxon>
        <taxon>Dikarya</taxon>
        <taxon>Basidiomycota</taxon>
        <taxon>Agaricomycotina</taxon>
        <taxon>Agaricomycetes</taxon>
        <taxon>Agaricomycetidae</taxon>
        <taxon>Agaricales</taxon>
        <taxon>Marasmiineae</taxon>
        <taxon>Omphalotaceae</taxon>
        <taxon>Gymnopus</taxon>
    </lineage>
</organism>
<accession>A0A6A4I2C4</accession>
<proteinExistence type="predicted"/>
<reference evidence="2" key="1">
    <citation type="journal article" date="2019" name="Environ. Microbiol.">
        <title>Fungal ecological strategies reflected in gene transcription - a case study of two litter decomposers.</title>
        <authorList>
            <person name="Barbi F."/>
            <person name="Kohler A."/>
            <person name="Barry K."/>
            <person name="Baskaran P."/>
            <person name="Daum C."/>
            <person name="Fauchery L."/>
            <person name="Ihrmark K."/>
            <person name="Kuo A."/>
            <person name="LaButti K."/>
            <person name="Lipzen A."/>
            <person name="Morin E."/>
            <person name="Grigoriev I.V."/>
            <person name="Henrissat B."/>
            <person name="Lindahl B."/>
            <person name="Martin F."/>
        </authorList>
    </citation>
    <scope>NUCLEOTIDE SEQUENCE</scope>
    <source>
        <strain evidence="2">JB14</strain>
    </source>
</reference>
<name>A0A6A4I2C4_9AGAR</name>
<dbReference type="EMBL" id="ML769419">
    <property type="protein sequence ID" value="KAE9404130.1"/>
    <property type="molecule type" value="Genomic_DNA"/>
</dbReference>
<dbReference type="OrthoDB" id="3017589at2759"/>
<dbReference type="AlphaFoldDB" id="A0A6A4I2C4"/>
<keyword evidence="3" id="KW-1185">Reference proteome</keyword>
<evidence type="ECO:0000256" key="1">
    <source>
        <dbReference type="SAM" id="SignalP"/>
    </source>
</evidence>
<feature type="chain" id="PRO_5025536674" evidence="1">
    <location>
        <begin position="22"/>
        <end position="144"/>
    </location>
</feature>
<dbReference type="Proteomes" id="UP000799118">
    <property type="component" value="Unassembled WGS sequence"/>
</dbReference>